<dbReference type="EMBL" id="SPUK01000001">
    <property type="protein sequence ID" value="TQW01145.1"/>
    <property type="molecule type" value="Genomic_DNA"/>
</dbReference>
<evidence type="ECO:0000256" key="1">
    <source>
        <dbReference type="SAM" id="MobiDB-lite"/>
    </source>
</evidence>
<accession>A0A545VHE0</accession>
<evidence type="ECO:0000313" key="2">
    <source>
        <dbReference type="EMBL" id="TQW01145.1"/>
    </source>
</evidence>
<gene>
    <name evidence="2" type="ORF">IF1G_01076</name>
</gene>
<feature type="region of interest" description="Disordered" evidence="1">
    <location>
        <begin position="162"/>
        <end position="182"/>
    </location>
</feature>
<evidence type="ECO:0000313" key="3">
    <source>
        <dbReference type="Proteomes" id="UP000315783"/>
    </source>
</evidence>
<organism evidence="2 3">
    <name type="scientific">Cordyceps javanica</name>
    <dbReference type="NCBI Taxonomy" id="43265"/>
    <lineage>
        <taxon>Eukaryota</taxon>
        <taxon>Fungi</taxon>
        <taxon>Dikarya</taxon>
        <taxon>Ascomycota</taxon>
        <taxon>Pezizomycotina</taxon>
        <taxon>Sordariomycetes</taxon>
        <taxon>Hypocreomycetidae</taxon>
        <taxon>Hypocreales</taxon>
        <taxon>Cordycipitaceae</taxon>
        <taxon>Cordyceps</taxon>
    </lineage>
</organism>
<dbReference type="Proteomes" id="UP000315783">
    <property type="component" value="Unassembled WGS sequence"/>
</dbReference>
<proteinExistence type="predicted"/>
<feature type="compositionally biased region" description="Basic and acidic residues" evidence="1">
    <location>
        <begin position="162"/>
        <end position="173"/>
    </location>
</feature>
<keyword evidence="3" id="KW-1185">Reference proteome</keyword>
<comment type="caution">
    <text evidence="2">The sequence shown here is derived from an EMBL/GenBank/DDBJ whole genome shotgun (WGS) entry which is preliminary data.</text>
</comment>
<reference evidence="2 3" key="1">
    <citation type="journal article" date="2019" name="Appl. Microbiol. Biotechnol.">
        <title>Genome sequence of Isaria javanica and comparative genome analysis insights into family S53 peptidase evolution in fungal entomopathogens.</title>
        <authorList>
            <person name="Lin R."/>
            <person name="Zhang X."/>
            <person name="Xin B."/>
            <person name="Zou M."/>
            <person name="Gao Y."/>
            <person name="Qin F."/>
            <person name="Hu Q."/>
            <person name="Xie B."/>
            <person name="Cheng X."/>
        </authorList>
    </citation>
    <scope>NUCLEOTIDE SEQUENCE [LARGE SCALE GENOMIC DNA]</scope>
    <source>
        <strain evidence="2 3">IJ1G</strain>
    </source>
</reference>
<protein>
    <submittedName>
        <fullName evidence="2">Uncharacterized protein</fullName>
    </submittedName>
</protein>
<name>A0A545VHE0_9HYPO</name>
<sequence length="199" mass="22609">MPMGSGQRRQRPPPHLTTCKPTRWDYLPRVKAWCRIGILIAPPSPLWQPSLWGRRPHQGSVVIGTYRTHRMLAYSRWRGPGEKRGGGGWCVTCCAADLHERWNVFILFPMKKGEAGEETYGGITGYGKERKEKKKKPPFNVDVNAQETVISGFLPPNHHFVEPREIRSVQQEKKLKKKKKLSSLAKAFSGPSFHSLEPG</sequence>
<dbReference type="AlphaFoldDB" id="A0A545VHE0"/>